<dbReference type="Pfam" id="PF07702">
    <property type="entry name" value="UTRA"/>
    <property type="match status" value="1"/>
</dbReference>
<accession>A0A8J3CCQ3</accession>
<feature type="domain" description="HTH gntR-type" evidence="4">
    <location>
        <begin position="19"/>
        <end position="87"/>
    </location>
</feature>
<name>A0A8J3CCQ3_9PSEU</name>
<dbReference type="Gene3D" id="1.10.10.10">
    <property type="entry name" value="Winged helix-like DNA-binding domain superfamily/Winged helix DNA-binding domain"/>
    <property type="match status" value="1"/>
</dbReference>
<dbReference type="PROSITE" id="PS50949">
    <property type="entry name" value="HTH_GNTR"/>
    <property type="match status" value="1"/>
</dbReference>
<dbReference type="SMART" id="SM00345">
    <property type="entry name" value="HTH_GNTR"/>
    <property type="match status" value="1"/>
</dbReference>
<keyword evidence="1" id="KW-0805">Transcription regulation</keyword>
<evidence type="ECO:0000256" key="1">
    <source>
        <dbReference type="ARBA" id="ARBA00023015"/>
    </source>
</evidence>
<proteinExistence type="predicted"/>
<dbReference type="PANTHER" id="PTHR44846">
    <property type="entry name" value="MANNOSYL-D-GLYCERATE TRANSPORT/METABOLISM SYSTEM REPRESSOR MNGR-RELATED"/>
    <property type="match status" value="1"/>
</dbReference>
<comment type="caution">
    <text evidence="5">The sequence shown here is derived from an EMBL/GenBank/DDBJ whole genome shotgun (WGS) entry which is preliminary data.</text>
</comment>
<evidence type="ECO:0000313" key="5">
    <source>
        <dbReference type="EMBL" id="GGM49595.1"/>
    </source>
</evidence>
<evidence type="ECO:0000313" key="6">
    <source>
        <dbReference type="Proteomes" id="UP000637578"/>
    </source>
</evidence>
<dbReference type="Proteomes" id="UP000637578">
    <property type="component" value="Unassembled WGS sequence"/>
</dbReference>
<dbReference type="CDD" id="cd07377">
    <property type="entry name" value="WHTH_GntR"/>
    <property type="match status" value="1"/>
</dbReference>
<protein>
    <submittedName>
        <fullName evidence="5">GntR family transcriptional regulator</fullName>
    </submittedName>
</protein>
<dbReference type="InterPro" id="IPR028978">
    <property type="entry name" value="Chorismate_lyase_/UTRA_dom_sf"/>
</dbReference>
<dbReference type="InterPro" id="IPR050679">
    <property type="entry name" value="Bact_HTH_transcr_reg"/>
</dbReference>
<keyword evidence="2" id="KW-0238">DNA-binding</keyword>
<organism evidence="5 6">
    <name type="scientific">Longimycelium tulufanense</name>
    <dbReference type="NCBI Taxonomy" id="907463"/>
    <lineage>
        <taxon>Bacteria</taxon>
        <taxon>Bacillati</taxon>
        <taxon>Actinomycetota</taxon>
        <taxon>Actinomycetes</taxon>
        <taxon>Pseudonocardiales</taxon>
        <taxon>Pseudonocardiaceae</taxon>
        <taxon>Longimycelium</taxon>
    </lineage>
</organism>
<dbReference type="Gene3D" id="3.40.1410.10">
    <property type="entry name" value="Chorismate lyase-like"/>
    <property type="match status" value="1"/>
</dbReference>
<dbReference type="InterPro" id="IPR036388">
    <property type="entry name" value="WH-like_DNA-bd_sf"/>
</dbReference>
<dbReference type="GO" id="GO:0003677">
    <property type="term" value="F:DNA binding"/>
    <property type="evidence" value="ECO:0007669"/>
    <property type="project" value="UniProtKB-KW"/>
</dbReference>
<dbReference type="GO" id="GO:0045892">
    <property type="term" value="P:negative regulation of DNA-templated transcription"/>
    <property type="evidence" value="ECO:0007669"/>
    <property type="project" value="TreeGrafter"/>
</dbReference>
<sequence length="250" mass="28107">MTNDPMNRIAFDIDRSSPVPLYFQVSQQIERAITDGTLQPGDRLTNEIELADQLGLSRPTLRRAIEELVRKGMLIRRRGIGTQVARQRVSRQVELSSLYDDLESSGQQPRTEVLEHCVVDAGAAVAEALELEPGAPVLYLERLRLTSAEPLAIMRNWLPANIVKITRAQLEQQGLYRSLRAHGIYPKMANQRIGALSAKANEARLLQVSRGAPLLSMTRTTYNTESTPIEYAQHVYRSDNYVIEVTVVDR</sequence>
<evidence type="ECO:0000256" key="2">
    <source>
        <dbReference type="ARBA" id="ARBA00023125"/>
    </source>
</evidence>
<dbReference type="InterPro" id="IPR000524">
    <property type="entry name" value="Tscrpt_reg_HTH_GntR"/>
</dbReference>
<evidence type="ECO:0000256" key="3">
    <source>
        <dbReference type="ARBA" id="ARBA00023163"/>
    </source>
</evidence>
<evidence type="ECO:0000259" key="4">
    <source>
        <dbReference type="PROSITE" id="PS50949"/>
    </source>
</evidence>
<reference evidence="5" key="2">
    <citation type="submission" date="2020-09" db="EMBL/GenBank/DDBJ databases">
        <authorList>
            <person name="Sun Q."/>
            <person name="Zhou Y."/>
        </authorList>
    </citation>
    <scope>NUCLEOTIDE SEQUENCE</scope>
    <source>
        <strain evidence="5">CGMCC 4.5737</strain>
    </source>
</reference>
<dbReference type="PRINTS" id="PR00035">
    <property type="entry name" value="HTHGNTR"/>
</dbReference>
<dbReference type="Pfam" id="PF00392">
    <property type="entry name" value="GntR"/>
    <property type="match status" value="1"/>
</dbReference>
<dbReference type="PANTHER" id="PTHR44846:SF17">
    <property type="entry name" value="GNTR-FAMILY TRANSCRIPTIONAL REGULATOR"/>
    <property type="match status" value="1"/>
</dbReference>
<dbReference type="AlphaFoldDB" id="A0A8J3CCQ3"/>
<dbReference type="SMART" id="SM00866">
    <property type="entry name" value="UTRA"/>
    <property type="match status" value="1"/>
</dbReference>
<keyword evidence="6" id="KW-1185">Reference proteome</keyword>
<dbReference type="SUPFAM" id="SSF64288">
    <property type="entry name" value="Chorismate lyase-like"/>
    <property type="match status" value="1"/>
</dbReference>
<dbReference type="EMBL" id="BMMK01000007">
    <property type="protein sequence ID" value="GGM49595.1"/>
    <property type="molecule type" value="Genomic_DNA"/>
</dbReference>
<reference evidence="5" key="1">
    <citation type="journal article" date="2014" name="Int. J. Syst. Evol. Microbiol.">
        <title>Complete genome sequence of Corynebacterium casei LMG S-19264T (=DSM 44701T), isolated from a smear-ripened cheese.</title>
        <authorList>
            <consortium name="US DOE Joint Genome Institute (JGI-PGF)"/>
            <person name="Walter F."/>
            <person name="Albersmeier A."/>
            <person name="Kalinowski J."/>
            <person name="Ruckert C."/>
        </authorList>
    </citation>
    <scope>NUCLEOTIDE SEQUENCE</scope>
    <source>
        <strain evidence="5">CGMCC 4.5737</strain>
    </source>
</reference>
<dbReference type="InterPro" id="IPR036390">
    <property type="entry name" value="WH_DNA-bd_sf"/>
</dbReference>
<dbReference type="SUPFAM" id="SSF46785">
    <property type="entry name" value="Winged helix' DNA-binding domain"/>
    <property type="match status" value="1"/>
</dbReference>
<gene>
    <name evidence="5" type="ORF">GCM10012275_20620</name>
</gene>
<dbReference type="GO" id="GO:0003700">
    <property type="term" value="F:DNA-binding transcription factor activity"/>
    <property type="evidence" value="ECO:0007669"/>
    <property type="project" value="InterPro"/>
</dbReference>
<keyword evidence="3" id="KW-0804">Transcription</keyword>
<dbReference type="InterPro" id="IPR011663">
    <property type="entry name" value="UTRA"/>
</dbReference>